<reference evidence="5" key="1">
    <citation type="journal article" date="2018" name="Sci. Rep.">
        <title>Lignite coal burning seam in the remote Altai Mountains harbors a hydrogen-driven thermophilic microbial community.</title>
        <authorList>
            <person name="Kadnikov V.V."/>
            <person name="Mardanov A.V."/>
            <person name="Ivasenko D.A."/>
            <person name="Antsiferov D.V."/>
            <person name="Beletsky A.V."/>
            <person name="Karnachuk O.V."/>
            <person name="Ravin N.V."/>
        </authorList>
    </citation>
    <scope>NUCLEOTIDE SEQUENCE [LARGE SCALE GENOMIC DNA]</scope>
</reference>
<comment type="pathway">
    <text evidence="3">Amino-acid biosynthesis; L-methionine biosynthesis via salvage pathway; L-methionine from S-methyl-5-thio-alpha-D-ribose 1-phosphate: step 1/6.</text>
</comment>
<name>A0A2R6XYS9_9BACL</name>
<dbReference type="Pfam" id="PF01008">
    <property type="entry name" value="IF-2B"/>
    <property type="match status" value="1"/>
</dbReference>
<dbReference type="NCBIfam" id="TIGR00512">
    <property type="entry name" value="salvage_mtnA"/>
    <property type="match status" value="1"/>
</dbReference>
<feature type="site" description="Transition state stabilizer" evidence="3">
    <location>
        <position position="162"/>
    </location>
</feature>
<comment type="caution">
    <text evidence="4">The sequence shown here is derived from an EMBL/GenBank/DDBJ whole genome shotgun (WGS) entry which is preliminary data.</text>
</comment>
<evidence type="ECO:0000313" key="5">
    <source>
        <dbReference type="Proteomes" id="UP000244338"/>
    </source>
</evidence>
<dbReference type="Proteomes" id="UP000244338">
    <property type="component" value="Unassembled WGS sequence"/>
</dbReference>
<dbReference type="InterPro" id="IPR011559">
    <property type="entry name" value="Initiation_fac_2B_a/b/d"/>
</dbReference>
<gene>
    <name evidence="3" type="primary">mtnA</name>
    <name evidence="4" type="ORF">BSOLF_1816</name>
</gene>
<evidence type="ECO:0000313" key="4">
    <source>
        <dbReference type="EMBL" id="PTQ55584.1"/>
    </source>
</evidence>
<dbReference type="NCBIfam" id="TIGR00524">
    <property type="entry name" value="eIF-2B_rel"/>
    <property type="match status" value="1"/>
</dbReference>
<dbReference type="NCBIfam" id="NF004326">
    <property type="entry name" value="PRK05720.1"/>
    <property type="match status" value="1"/>
</dbReference>
<keyword evidence="3" id="KW-0486">Methionine biosynthesis</keyword>
<dbReference type="AlphaFoldDB" id="A0A2R6XYS9"/>
<keyword evidence="3" id="KW-0028">Amino-acid biosynthesis</keyword>
<dbReference type="PANTHER" id="PTHR43475:SF1">
    <property type="entry name" value="METHYLTHIORIBOSE-1-PHOSPHATE ISOMERASE"/>
    <property type="match status" value="1"/>
</dbReference>
<organism evidence="4 5">
    <name type="scientific">Candidatus Carbonibacillus altaicus</name>
    <dbReference type="NCBI Taxonomy" id="2163959"/>
    <lineage>
        <taxon>Bacteria</taxon>
        <taxon>Bacillati</taxon>
        <taxon>Bacillota</taxon>
        <taxon>Bacilli</taxon>
        <taxon>Bacillales</taxon>
        <taxon>Candidatus Carbonibacillus</taxon>
    </lineage>
</organism>
<dbReference type="InterPro" id="IPR027363">
    <property type="entry name" value="M1Pi_N"/>
</dbReference>
<evidence type="ECO:0000256" key="3">
    <source>
        <dbReference type="HAMAP-Rule" id="MF_01678"/>
    </source>
</evidence>
<protein>
    <recommendedName>
        <fullName evidence="3">Methylthioribose-1-phosphate isomerase</fullName>
        <shortName evidence="3">M1Pi</shortName>
        <shortName evidence="3">MTR-1-P isomerase</shortName>
        <ecNumber evidence="3">5.3.1.23</ecNumber>
    </recommendedName>
    <alternativeName>
        <fullName evidence="3">S-methyl-5-thioribose-1-phosphate isomerase</fullName>
    </alternativeName>
</protein>
<dbReference type="UniPathway" id="UPA00904">
    <property type="reaction ID" value="UER00874"/>
</dbReference>
<dbReference type="PANTHER" id="PTHR43475">
    <property type="entry name" value="METHYLTHIORIBOSE-1-PHOSPHATE ISOMERASE"/>
    <property type="match status" value="1"/>
</dbReference>
<dbReference type="SUPFAM" id="SSF100950">
    <property type="entry name" value="NagB/RpiA/CoA transferase-like"/>
    <property type="match status" value="1"/>
</dbReference>
<dbReference type="InterPro" id="IPR037171">
    <property type="entry name" value="NagB/RpiA_transferase-like"/>
</dbReference>
<dbReference type="EMBL" id="PEBX01000095">
    <property type="protein sequence ID" value="PTQ55584.1"/>
    <property type="molecule type" value="Genomic_DNA"/>
</dbReference>
<dbReference type="FunFam" id="1.20.120.420:FF:000003">
    <property type="entry name" value="Methylthioribose-1-phosphate isomerase"/>
    <property type="match status" value="1"/>
</dbReference>
<accession>A0A2R6XYS9</accession>
<dbReference type="Gene3D" id="3.40.50.10470">
    <property type="entry name" value="Translation initiation factor eif-2b, domain 2"/>
    <property type="match status" value="1"/>
</dbReference>
<dbReference type="InterPro" id="IPR005251">
    <property type="entry name" value="IF-M1Pi"/>
</dbReference>
<dbReference type="InterPro" id="IPR000649">
    <property type="entry name" value="IF-2B-related"/>
</dbReference>
<dbReference type="GO" id="GO:0046523">
    <property type="term" value="F:S-methyl-5-thioribose-1-phosphate isomerase activity"/>
    <property type="evidence" value="ECO:0007669"/>
    <property type="project" value="UniProtKB-UniRule"/>
</dbReference>
<evidence type="ECO:0000256" key="1">
    <source>
        <dbReference type="ARBA" id="ARBA00023235"/>
    </source>
</evidence>
<dbReference type="GO" id="GO:0019509">
    <property type="term" value="P:L-methionine salvage from methylthioadenosine"/>
    <property type="evidence" value="ECO:0007669"/>
    <property type="project" value="UniProtKB-UniRule"/>
</dbReference>
<feature type="binding site" evidence="3">
    <location>
        <position position="201"/>
    </location>
    <ligand>
        <name>substrate</name>
    </ligand>
</feature>
<proteinExistence type="inferred from homology"/>
<dbReference type="EC" id="5.3.1.23" evidence="3"/>
<keyword evidence="1 3" id="KW-0413">Isomerase</keyword>
<evidence type="ECO:0000256" key="2">
    <source>
        <dbReference type="ARBA" id="ARBA00052401"/>
    </source>
</evidence>
<comment type="similarity">
    <text evidence="3">Belongs to the EIF-2B alpha/beta/delta subunits family. MtnA subfamily.</text>
</comment>
<dbReference type="InterPro" id="IPR042529">
    <property type="entry name" value="IF_2B-like_C"/>
</dbReference>
<dbReference type="FunFam" id="3.40.50.10470:FF:000006">
    <property type="entry name" value="Methylthioribose-1-phosphate isomerase"/>
    <property type="match status" value="1"/>
</dbReference>
<feature type="binding site" evidence="3">
    <location>
        <begin position="252"/>
        <end position="253"/>
    </location>
    <ligand>
        <name>substrate</name>
    </ligand>
</feature>
<feature type="active site" description="Proton donor" evidence="3">
    <location>
        <position position="242"/>
    </location>
</feature>
<dbReference type="Gene3D" id="1.20.120.420">
    <property type="entry name" value="translation initiation factor eif-2b, domain 1"/>
    <property type="match status" value="1"/>
</dbReference>
<sequence>MSQALESYIRWETDELVLLDQTLLPGEVKYIHLTDEHDVFEAIRALRVRGAPLIGVAAAYGLVLGMNRQNYATLDGFMTELKAKRDYLASARPTAVNLFWALDRMVDRVQMEARMMPEPSALKKALLDEALKIHQEDRETTFKIGEHGLSLLKDGYGVLTHCNTGKLATAGIGTAVAPIYLAKERGIHVKVFADETRPLLQGARLTAWELNDAGIDVTLITDSMAAVVLKQGWVNLVIVGADRIAQNGDTANKIGTYGLALLAHSHGIPFYVAAPRSTIDLQIKDGSGIVIEERGAHEVITCHGFEIAPKTVKVYNPAFDVTPHDLIAGIITEKGIVHPPYRENLQKIF</sequence>
<feature type="binding site" evidence="3">
    <location>
        <begin position="49"/>
        <end position="51"/>
    </location>
    <ligand>
        <name>substrate</name>
    </ligand>
</feature>
<dbReference type="HAMAP" id="MF_01678">
    <property type="entry name" value="Salvage_MtnA"/>
    <property type="match status" value="1"/>
</dbReference>
<comment type="function">
    <text evidence="3">Catalyzes the interconversion of methylthioribose-1-phosphate (MTR-1-P) into methylthioribulose-1-phosphate (MTRu-1-P).</text>
</comment>
<comment type="catalytic activity">
    <reaction evidence="2 3">
        <text>5-(methylsulfanyl)-alpha-D-ribose 1-phosphate = 5-(methylsulfanyl)-D-ribulose 1-phosphate</text>
        <dbReference type="Rhea" id="RHEA:19989"/>
        <dbReference type="ChEBI" id="CHEBI:58533"/>
        <dbReference type="ChEBI" id="CHEBI:58548"/>
        <dbReference type="EC" id="5.3.1.23"/>
    </reaction>
</comment>
<feature type="binding site" evidence="3">
    <location>
        <position position="92"/>
    </location>
    <ligand>
        <name>substrate</name>
    </ligand>
</feature>